<evidence type="ECO:0000256" key="2">
    <source>
        <dbReference type="ARBA" id="ARBA00023315"/>
    </source>
</evidence>
<protein>
    <submittedName>
        <fullName evidence="4">N-acetylglutamate synthase</fullName>
        <ecNumber evidence="4">2.3.1.1</ecNumber>
    </submittedName>
</protein>
<dbReference type="eggNOG" id="COG1246">
    <property type="taxonomic scope" value="Bacteria"/>
</dbReference>
<dbReference type="GO" id="GO:0004042">
    <property type="term" value="F:L-glutamate N-acetyltransferase activity"/>
    <property type="evidence" value="ECO:0007669"/>
    <property type="project" value="InterPro"/>
</dbReference>
<dbReference type="GO" id="GO:0006526">
    <property type="term" value="P:L-arginine biosynthetic process"/>
    <property type="evidence" value="ECO:0007669"/>
    <property type="project" value="InterPro"/>
</dbReference>
<dbReference type="HOGENOM" id="CLU_119519_0_0_10"/>
<dbReference type="Pfam" id="PF13508">
    <property type="entry name" value="Acetyltransf_7"/>
    <property type="match status" value="1"/>
</dbReference>
<organism evidence="4">
    <name type="scientific">Chlorobium chlorochromatii (strain CaD3)</name>
    <dbReference type="NCBI Taxonomy" id="340177"/>
    <lineage>
        <taxon>Bacteria</taxon>
        <taxon>Pseudomonadati</taxon>
        <taxon>Chlorobiota</taxon>
        <taxon>Chlorobiia</taxon>
        <taxon>Chlorobiales</taxon>
        <taxon>Chlorobiaceae</taxon>
        <taxon>Chlorobium/Pelodictyon group</taxon>
        <taxon>Chlorobium</taxon>
    </lineage>
</organism>
<dbReference type="GO" id="GO:0005737">
    <property type="term" value="C:cytoplasm"/>
    <property type="evidence" value="ECO:0007669"/>
    <property type="project" value="InterPro"/>
</dbReference>
<name>Q3APF5_CHLCH</name>
<keyword evidence="1 4" id="KW-0808">Transferase</keyword>
<evidence type="ECO:0000313" key="4">
    <source>
        <dbReference type="EMBL" id="ABB29120.1"/>
    </source>
</evidence>
<dbReference type="KEGG" id="cch:Cag_1870"/>
<evidence type="ECO:0000259" key="3">
    <source>
        <dbReference type="PROSITE" id="PS51186"/>
    </source>
</evidence>
<keyword evidence="2 4" id="KW-0012">Acyltransferase</keyword>
<dbReference type="OrthoDB" id="5419426at2"/>
<dbReference type="PANTHER" id="PTHR30602">
    <property type="entry name" value="AMINO-ACID ACETYLTRANSFERASE"/>
    <property type="match status" value="1"/>
</dbReference>
<dbReference type="STRING" id="340177.Cag_1870"/>
<dbReference type="Gene3D" id="3.40.630.30">
    <property type="match status" value="1"/>
</dbReference>
<feature type="domain" description="N-acetyltransferase" evidence="3">
    <location>
        <begin position="6"/>
        <end position="147"/>
    </location>
</feature>
<accession>Q3APF5</accession>
<dbReference type="EMBL" id="CP000108">
    <property type="protein sequence ID" value="ABB29120.1"/>
    <property type="molecule type" value="Genomic_DNA"/>
</dbReference>
<dbReference type="AlphaFoldDB" id="Q3APF5"/>
<dbReference type="CDD" id="cd04301">
    <property type="entry name" value="NAT_SF"/>
    <property type="match status" value="1"/>
</dbReference>
<dbReference type="InterPro" id="IPR010167">
    <property type="entry name" value="NH2A_AcTrfase"/>
</dbReference>
<gene>
    <name evidence="4" type="ordered locus">Cag_1870</name>
</gene>
<reference evidence="4" key="1">
    <citation type="submission" date="2005-08" db="EMBL/GenBank/DDBJ databases">
        <title>Complete sequence of Chlorobium chlorochromatii CaD3.</title>
        <authorList>
            <person name="Copeland A."/>
            <person name="Lucas S."/>
            <person name="Lapidus A."/>
            <person name="Barry K."/>
            <person name="Detter J.C."/>
            <person name="Glavina T."/>
            <person name="Hammon N."/>
            <person name="Israni S."/>
            <person name="Pitluck S."/>
            <person name="Bryant D."/>
            <person name="Schmutz J."/>
            <person name="Larimer F."/>
            <person name="Land M."/>
            <person name="Kyrpides N."/>
            <person name="Ivanova N."/>
            <person name="Richardson P."/>
        </authorList>
    </citation>
    <scope>NUCLEOTIDE SEQUENCE [LARGE SCALE GENOMIC DNA]</scope>
    <source>
        <strain evidence="4">CaD3</strain>
    </source>
</reference>
<dbReference type="PROSITE" id="PS51186">
    <property type="entry name" value="GNAT"/>
    <property type="match status" value="1"/>
</dbReference>
<dbReference type="InterPro" id="IPR000182">
    <property type="entry name" value="GNAT_dom"/>
</dbReference>
<dbReference type="PANTHER" id="PTHR30602:SF12">
    <property type="entry name" value="AMINO-ACID ACETYLTRANSFERASE NAGS1, CHLOROPLASTIC-RELATED"/>
    <property type="match status" value="1"/>
</dbReference>
<dbReference type="InterPro" id="IPR016181">
    <property type="entry name" value="Acyl_CoA_acyltransferase"/>
</dbReference>
<sequence>MAADDVVVRYARLDDAPVIAAITAKYARQDIMLERTADSVVEHIRNFFVAECNNEVIGCCAVAFYTQKLAEIRSLAVCNSFKLQGIGRILVEQAETVLHEEGVTEVFVLTLSPIFFSRLGYTEIRKEYFPEKIWKDCVHCPKLKACDEMAMVKHLAEGVRVQPIE</sequence>
<proteinExistence type="predicted"/>
<dbReference type="EC" id="2.3.1.1" evidence="4"/>
<evidence type="ECO:0000256" key="1">
    <source>
        <dbReference type="ARBA" id="ARBA00022679"/>
    </source>
</evidence>
<dbReference type="NCBIfam" id="NF005840">
    <property type="entry name" value="PRK07757.1"/>
    <property type="match status" value="1"/>
</dbReference>
<dbReference type="SUPFAM" id="SSF55729">
    <property type="entry name" value="Acyl-CoA N-acyltransferases (Nat)"/>
    <property type="match status" value="1"/>
</dbReference>